<comment type="caution">
    <text evidence="3">The sequence shown here is derived from an EMBL/GenBank/DDBJ whole genome shotgun (WGS) entry which is preliminary data.</text>
</comment>
<dbReference type="Proteomes" id="UP000179807">
    <property type="component" value="Unassembled WGS sequence"/>
</dbReference>
<dbReference type="AlphaFoldDB" id="A0A1J4J5Z8"/>
<protein>
    <submittedName>
        <fullName evidence="3">Uncharacterized protein</fullName>
    </submittedName>
</protein>
<feature type="compositionally biased region" description="Polar residues" evidence="1">
    <location>
        <begin position="10"/>
        <end position="26"/>
    </location>
</feature>
<keyword evidence="2" id="KW-0812">Transmembrane</keyword>
<dbReference type="VEuPathDB" id="TrichDB:TRFO_39212"/>
<keyword evidence="2" id="KW-1133">Transmembrane helix</keyword>
<accession>A0A1J4J5Z8</accession>
<evidence type="ECO:0000256" key="1">
    <source>
        <dbReference type="SAM" id="MobiDB-lite"/>
    </source>
</evidence>
<dbReference type="GeneID" id="94847211"/>
<proteinExistence type="predicted"/>
<feature type="transmembrane region" description="Helical" evidence="2">
    <location>
        <begin position="158"/>
        <end position="176"/>
    </location>
</feature>
<dbReference type="RefSeq" id="XP_068347791.1">
    <property type="nucleotide sequence ID" value="XM_068512507.1"/>
</dbReference>
<organism evidence="3 4">
    <name type="scientific">Tritrichomonas foetus</name>
    <dbReference type="NCBI Taxonomy" id="1144522"/>
    <lineage>
        <taxon>Eukaryota</taxon>
        <taxon>Metamonada</taxon>
        <taxon>Parabasalia</taxon>
        <taxon>Tritrichomonadida</taxon>
        <taxon>Tritrichomonadidae</taxon>
        <taxon>Tritrichomonas</taxon>
    </lineage>
</organism>
<sequence length="364" mass="41070">MSILRKVSLESDTGSSDGFEQLSHNLPQYSPIPLSTMPVGPSSLSDINSTSSHSFSQINFGQSNISQNNSRQHNFSQYNFTNSLSRDFSNDFSFDYPNTSNYNNNNSINSNSQNNNSNNNYFFEDDFSQWQLNRFNRKSNLNVYHAFITSFRCVLKNINILIPIYFFGAFVTFFTIRHQLWFLYIPFDAFSCLLKTSISFSLISGEKFSSRFIFLLSKNFVPTFLVLCVSSFFVYETSTGILQRSSRSTVLLMLVLVIKFLTYFLPCFVFESAERPQIGYSSTTSNRSPNHSLSFSDSFSFSLKIVLRAIQPVQMVSVFMSAVVLHCFGPITLGIAGWTAEIVRPAIFLSICGSGSNTSSGSML</sequence>
<feature type="region of interest" description="Disordered" evidence="1">
    <location>
        <begin position="1"/>
        <end position="26"/>
    </location>
</feature>
<keyword evidence="2" id="KW-0472">Membrane</keyword>
<feature type="transmembrane region" description="Helical" evidence="2">
    <location>
        <begin position="250"/>
        <end position="270"/>
    </location>
</feature>
<feature type="transmembrane region" description="Helical" evidence="2">
    <location>
        <begin position="215"/>
        <end position="235"/>
    </location>
</feature>
<name>A0A1J4J5Z8_9EUKA</name>
<reference evidence="3" key="1">
    <citation type="submission" date="2016-10" db="EMBL/GenBank/DDBJ databases">
        <authorList>
            <person name="Benchimol M."/>
            <person name="Almeida L.G."/>
            <person name="Vasconcelos A.T."/>
            <person name="Perreira-Neves A."/>
            <person name="Rosa I.A."/>
            <person name="Tasca T."/>
            <person name="Bogo M.R."/>
            <person name="de Souza W."/>
        </authorList>
    </citation>
    <scope>NUCLEOTIDE SEQUENCE [LARGE SCALE GENOMIC DNA]</scope>
    <source>
        <strain evidence="3">K</strain>
    </source>
</reference>
<evidence type="ECO:0000313" key="4">
    <source>
        <dbReference type="Proteomes" id="UP000179807"/>
    </source>
</evidence>
<evidence type="ECO:0000256" key="2">
    <source>
        <dbReference type="SAM" id="Phobius"/>
    </source>
</evidence>
<keyword evidence="4" id="KW-1185">Reference proteome</keyword>
<feature type="transmembrane region" description="Helical" evidence="2">
    <location>
        <begin position="182"/>
        <end position="203"/>
    </location>
</feature>
<dbReference type="EMBL" id="MLAK01001303">
    <property type="protein sequence ID" value="OHS94654.1"/>
    <property type="molecule type" value="Genomic_DNA"/>
</dbReference>
<gene>
    <name evidence="3" type="ORF">TRFO_39212</name>
</gene>
<evidence type="ECO:0000313" key="3">
    <source>
        <dbReference type="EMBL" id="OHS94654.1"/>
    </source>
</evidence>